<evidence type="ECO:0000313" key="5">
    <source>
        <dbReference type="EMBL" id="SHI16772.1"/>
    </source>
</evidence>
<dbReference type="Gene3D" id="3.40.190.10">
    <property type="entry name" value="Periplasmic binding protein-like II"/>
    <property type="match status" value="2"/>
</dbReference>
<dbReference type="GO" id="GO:0042956">
    <property type="term" value="P:maltodextrin transmembrane transport"/>
    <property type="evidence" value="ECO:0007669"/>
    <property type="project" value="TreeGrafter"/>
</dbReference>
<sequence length="422" mass="45503">MNYKKLLSAVMTMGIVASVVTGCAGKAAGTNAGGGNAGTSGQDIRNVSLKVWSPEEDLELTQSMCDEFALAHPEYNITWDISITNVDESCDALTTDADTAADVFIMPSGSVSQLVDAGLLYPITYDQDNIKTMYSENALDACSKDDILYGIPSTPNSWFMYYNKTMYTEEEVKSLDTMMAKDLGDGIANFSCTIANSWYIEAFFYGAGCTLYGADGTDPKDCTWNNADGVAAGEYLIDLVNNPKYLEDQDGIAGARMKEGTLAALCSGTWAYSELYEVLGDDLGAVALPTFNINGKEAQMSNFADYKCYSVKSSTSEPLAAQQLAEWLANEENQLARYKANATTPTCLSLQDNEEIGENVATSALLAQTAYAIPQPAISQINEYWTPVEAFGTGIVNKEINKDNLKENLDTVASSVTSSLTE</sequence>
<evidence type="ECO:0000256" key="2">
    <source>
        <dbReference type="ARBA" id="ARBA00022448"/>
    </source>
</evidence>
<evidence type="ECO:0000313" key="6">
    <source>
        <dbReference type="Proteomes" id="UP000184278"/>
    </source>
</evidence>
<name>A0A1M5YXJ4_BUTFI</name>
<protein>
    <submittedName>
        <fullName evidence="5">Carbohydrate ABC transporter substrate-binding protein, CUT1 family (TC 3.A.1.1.-)</fullName>
    </submittedName>
</protein>
<dbReference type="Proteomes" id="UP000184278">
    <property type="component" value="Unassembled WGS sequence"/>
</dbReference>
<dbReference type="Pfam" id="PF13416">
    <property type="entry name" value="SBP_bac_8"/>
    <property type="match status" value="1"/>
</dbReference>
<dbReference type="AlphaFoldDB" id="A0A1M5YXJ4"/>
<feature type="signal peptide" evidence="4">
    <location>
        <begin position="1"/>
        <end position="22"/>
    </location>
</feature>
<proteinExistence type="inferred from homology"/>
<dbReference type="RefSeq" id="WP_073387123.1">
    <property type="nucleotide sequence ID" value="NZ_FQXK01000014.1"/>
</dbReference>
<dbReference type="SUPFAM" id="SSF53850">
    <property type="entry name" value="Periplasmic binding protein-like II"/>
    <property type="match status" value="1"/>
</dbReference>
<dbReference type="PANTHER" id="PTHR30061">
    <property type="entry name" value="MALTOSE-BINDING PERIPLASMIC PROTEIN"/>
    <property type="match status" value="1"/>
</dbReference>
<keyword evidence="3 4" id="KW-0732">Signal</keyword>
<dbReference type="PANTHER" id="PTHR30061:SF50">
    <property type="entry name" value="MALTOSE_MALTODEXTRIN-BINDING PERIPLASMIC PROTEIN"/>
    <property type="match status" value="1"/>
</dbReference>
<dbReference type="GO" id="GO:1901982">
    <property type="term" value="F:maltose binding"/>
    <property type="evidence" value="ECO:0007669"/>
    <property type="project" value="TreeGrafter"/>
</dbReference>
<dbReference type="GO" id="GO:0015768">
    <property type="term" value="P:maltose transport"/>
    <property type="evidence" value="ECO:0007669"/>
    <property type="project" value="TreeGrafter"/>
</dbReference>
<dbReference type="OrthoDB" id="9764072at2"/>
<organism evidence="5 6">
    <name type="scientific">Butyrivibrio fibrisolvens DSM 3071</name>
    <dbReference type="NCBI Taxonomy" id="1121131"/>
    <lineage>
        <taxon>Bacteria</taxon>
        <taxon>Bacillati</taxon>
        <taxon>Bacillota</taxon>
        <taxon>Clostridia</taxon>
        <taxon>Lachnospirales</taxon>
        <taxon>Lachnospiraceae</taxon>
        <taxon>Butyrivibrio</taxon>
    </lineage>
</organism>
<evidence type="ECO:0000256" key="1">
    <source>
        <dbReference type="ARBA" id="ARBA00008520"/>
    </source>
</evidence>
<gene>
    <name evidence="5" type="ORF">SAMN02745229_01785</name>
</gene>
<accession>A0A1M5YXJ4</accession>
<dbReference type="EMBL" id="FQXK01000014">
    <property type="protein sequence ID" value="SHI16772.1"/>
    <property type="molecule type" value="Genomic_DNA"/>
</dbReference>
<dbReference type="PROSITE" id="PS51257">
    <property type="entry name" value="PROKAR_LIPOPROTEIN"/>
    <property type="match status" value="1"/>
</dbReference>
<evidence type="ECO:0000256" key="4">
    <source>
        <dbReference type="SAM" id="SignalP"/>
    </source>
</evidence>
<evidence type="ECO:0000256" key="3">
    <source>
        <dbReference type="ARBA" id="ARBA00022729"/>
    </source>
</evidence>
<keyword evidence="2" id="KW-0813">Transport</keyword>
<keyword evidence="6" id="KW-1185">Reference proteome</keyword>
<dbReference type="InterPro" id="IPR006059">
    <property type="entry name" value="SBP"/>
</dbReference>
<reference evidence="6" key="1">
    <citation type="submission" date="2016-11" db="EMBL/GenBank/DDBJ databases">
        <authorList>
            <person name="Varghese N."/>
            <person name="Submissions S."/>
        </authorList>
    </citation>
    <scope>NUCLEOTIDE SEQUENCE [LARGE SCALE GENOMIC DNA]</scope>
    <source>
        <strain evidence="6">DSM 3071</strain>
    </source>
</reference>
<comment type="similarity">
    <text evidence="1">Belongs to the bacterial solute-binding protein 1 family.</text>
</comment>
<feature type="chain" id="PRO_5039221459" evidence="4">
    <location>
        <begin position="23"/>
        <end position="422"/>
    </location>
</feature>
<dbReference type="STRING" id="1121131.SAMN02745229_01785"/>
<dbReference type="GO" id="GO:0055052">
    <property type="term" value="C:ATP-binding cassette (ABC) transporter complex, substrate-binding subunit-containing"/>
    <property type="evidence" value="ECO:0007669"/>
    <property type="project" value="TreeGrafter"/>
</dbReference>
<dbReference type="GeneID" id="89508490"/>